<reference evidence="2" key="1">
    <citation type="submission" date="2014-08" db="EMBL/GenBank/DDBJ databases">
        <authorList>
            <person name="Moulin L."/>
        </authorList>
    </citation>
    <scope>NUCLEOTIDE SEQUENCE [LARGE SCALE GENOMIC DNA]</scope>
</reference>
<dbReference type="AlphaFoldDB" id="A0A090EAF3"/>
<dbReference type="EMBL" id="CCMZ01000056">
    <property type="protein sequence ID" value="CDX26910.1"/>
    <property type="molecule type" value="Genomic_DNA"/>
</dbReference>
<organism evidence="1 2">
    <name type="scientific">Mesorhizobium plurifarium</name>
    <dbReference type="NCBI Taxonomy" id="69974"/>
    <lineage>
        <taxon>Bacteria</taxon>
        <taxon>Pseudomonadati</taxon>
        <taxon>Pseudomonadota</taxon>
        <taxon>Alphaproteobacteria</taxon>
        <taxon>Hyphomicrobiales</taxon>
        <taxon>Phyllobacteriaceae</taxon>
        <taxon>Mesorhizobium</taxon>
    </lineage>
</organism>
<gene>
    <name evidence="1" type="ORF">MPL3356_60615</name>
</gene>
<evidence type="ECO:0000313" key="2">
    <source>
        <dbReference type="Proteomes" id="UP000045285"/>
    </source>
</evidence>
<proteinExistence type="predicted"/>
<dbReference type="Proteomes" id="UP000045285">
    <property type="component" value="Unassembled WGS sequence"/>
</dbReference>
<keyword evidence="2" id="KW-1185">Reference proteome</keyword>
<name>A0A090EAF3_MESPL</name>
<accession>A0A090EAF3</accession>
<protein>
    <submittedName>
        <fullName evidence="1">Uncharacterized protein</fullName>
    </submittedName>
</protein>
<evidence type="ECO:0000313" key="1">
    <source>
        <dbReference type="EMBL" id="CDX26910.1"/>
    </source>
</evidence>
<sequence length="223" mass="24575">MNPKLIFADLAELLRRHGFQAGELEMRDGKAGHVTWFGGPADEVQIKVTITPLADAEKIGLTLPCDVRLPTGTTFSKGVSLSSFLDAAQRQVDEKFHDPAPEEVRLKRVRWNSFLRRMSRAAERAAVEAQMIMDALQRADFSMVVRQTIAKLPHEAQLEMAQDLLIPLGMVAVRDEFAYPDHGDEPAPQIEALRSYATSLGYVLIPSARAAEIDPALREAAGG</sequence>